<accession>A0A6F8T421</accession>
<dbReference type="GO" id="GO:0010420">
    <property type="term" value="F:polyprenyldihydroxybenzoate methyltransferase activity"/>
    <property type="evidence" value="ECO:0007669"/>
    <property type="project" value="InterPro"/>
</dbReference>
<dbReference type="KEGG" id="lant:TUM19329_17950"/>
<dbReference type="GO" id="GO:0102208">
    <property type="term" value="F:2-polyprenyl-6-hydroxyphenol methylase activity"/>
    <property type="evidence" value="ECO:0007669"/>
    <property type="project" value="UniProtKB-EC"/>
</dbReference>
<sequence>MKHIESTIDDQEVHKFSKHAQDWWDTQGPLKTLHDINDTRLAFISQYIDLKGLNVLDIGCGGGILCEAMAKAGASVTGIDAADEAIRVAKEHARENQLSIDYYCMPIEEFKSKKFHIVTCMEMLEHVQNPELVLKHCKRLLKTQGMLFLSTISRTLKAYASAILVAEYVLNILPRQTHDYHKFIKPSELVAMARSFNLNLIDMKGMAYNPVLRTATLSTDVAVNYLLALQ</sequence>
<dbReference type="InterPro" id="IPR029063">
    <property type="entry name" value="SAM-dependent_MTases_sf"/>
</dbReference>
<dbReference type="GO" id="GO:0032259">
    <property type="term" value="P:methylation"/>
    <property type="evidence" value="ECO:0007669"/>
    <property type="project" value="UniProtKB-KW"/>
</dbReference>
<dbReference type="EC" id="2.1.1.222" evidence="5"/>
<dbReference type="InterPro" id="IPR010233">
    <property type="entry name" value="UbiG_MeTrfase"/>
</dbReference>
<evidence type="ECO:0000256" key="4">
    <source>
        <dbReference type="ARBA" id="ARBA00022691"/>
    </source>
</evidence>
<dbReference type="NCBIfam" id="TIGR01983">
    <property type="entry name" value="UbiG"/>
    <property type="match status" value="1"/>
</dbReference>
<keyword evidence="7" id="KW-1185">Reference proteome</keyword>
<organism evidence="6 7">
    <name type="scientific">Legionella antarctica</name>
    <dbReference type="NCBI Taxonomy" id="2708020"/>
    <lineage>
        <taxon>Bacteria</taxon>
        <taxon>Pseudomonadati</taxon>
        <taxon>Pseudomonadota</taxon>
        <taxon>Gammaproteobacteria</taxon>
        <taxon>Legionellales</taxon>
        <taxon>Legionellaceae</taxon>
        <taxon>Legionella</taxon>
    </lineage>
</organism>
<dbReference type="GO" id="GO:0061542">
    <property type="term" value="F:3-demethylubiquinol 3-O-methyltransferase activity"/>
    <property type="evidence" value="ECO:0007669"/>
    <property type="project" value="UniProtKB-UniRule"/>
</dbReference>
<evidence type="ECO:0000256" key="3">
    <source>
        <dbReference type="ARBA" id="ARBA00022688"/>
    </source>
</evidence>
<reference evidence="6" key="1">
    <citation type="journal article" date="2020" name="Microbiol. Resour. Announc.">
        <title>Complete Genome Sequence of Novel Psychrotolerant Legionella Strain TUM19329, Isolated from Antarctic Lake Sediment.</title>
        <authorList>
            <person name="Shimada S."/>
            <person name="Nakai R."/>
            <person name="Aoki K."/>
            <person name="Shimoeda N."/>
            <person name="Ohno G."/>
            <person name="Miyazaki Y."/>
            <person name="Kudoh S."/>
            <person name="Imura S."/>
            <person name="Watanabe K."/>
            <person name="Ishii Y."/>
            <person name="Tateda K."/>
        </authorList>
    </citation>
    <scope>NUCLEOTIDE SEQUENCE [LARGE SCALE GENOMIC DNA]</scope>
    <source>
        <strain evidence="6">TUM19329</strain>
    </source>
</reference>
<dbReference type="Proteomes" id="UP000502894">
    <property type="component" value="Chromosome"/>
</dbReference>
<evidence type="ECO:0000256" key="2">
    <source>
        <dbReference type="ARBA" id="ARBA00022679"/>
    </source>
</evidence>
<name>A0A6F8T421_9GAMM</name>
<keyword evidence="3 5" id="KW-0831">Ubiquinone biosynthesis</keyword>
<dbReference type="RefSeq" id="WP_173237041.1">
    <property type="nucleotide sequence ID" value="NZ_AP022839.1"/>
</dbReference>
<dbReference type="UniPathway" id="UPA00232"/>
<dbReference type="Gene3D" id="3.40.50.150">
    <property type="entry name" value="Vaccinia Virus protein VP39"/>
    <property type="match status" value="1"/>
</dbReference>
<feature type="binding site" evidence="5">
    <location>
        <position position="121"/>
    </location>
    <ligand>
        <name>S-adenosyl-L-methionine</name>
        <dbReference type="ChEBI" id="CHEBI:59789"/>
    </ligand>
</feature>
<evidence type="ECO:0000256" key="5">
    <source>
        <dbReference type="HAMAP-Rule" id="MF_00472"/>
    </source>
</evidence>
<dbReference type="HAMAP" id="MF_00472">
    <property type="entry name" value="UbiG"/>
    <property type="match status" value="1"/>
</dbReference>
<comment type="pathway">
    <text evidence="5">Cofactor biosynthesis; ubiquinone biosynthesis.</text>
</comment>
<dbReference type="EC" id="2.1.1.64" evidence="5"/>
<comment type="similarity">
    <text evidence="5">Belongs to the methyltransferase superfamily. UbiG/COQ3 family.</text>
</comment>
<dbReference type="PANTHER" id="PTHR43464:SF19">
    <property type="entry name" value="UBIQUINONE BIOSYNTHESIS O-METHYLTRANSFERASE, MITOCHONDRIAL"/>
    <property type="match status" value="1"/>
</dbReference>
<dbReference type="Pfam" id="PF13489">
    <property type="entry name" value="Methyltransf_23"/>
    <property type="match status" value="1"/>
</dbReference>
<protein>
    <recommendedName>
        <fullName evidence="5">Ubiquinone biosynthesis O-methyltransferase</fullName>
    </recommendedName>
    <alternativeName>
        <fullName evidence="5">2-polyprenyl-6-hydroxyphenol methylase</fullName>
        <ecNumber evidence="5">2.1.1.222</ecNumber>
    </alternativeName>
    <alternativeName>
        <fullName evidence="5">3-demethylubiquinone 3-O-methyltransferase</fullName>
        <ecNumber evidence="5">2.1.1.64</ecNumber>
    </alternativeName>
</protein>
<comment type="function">
    <text evidence="5">O-methyltransferase that catalyzes the 2 O-methylation steps in the ubiquinone biosynthetic pathway.</text>
</comment>
<dbReference type="AlphaFoldDB" id="A0A6F8T421"/>
<evidence type="ECO:0000256" key="1">
    <source>
        <dbReference type="ARBA" id="ARBA00022603"/>
    </source>
</evidence>
<evidence type="ECO:0000313" key="7">
    <source>
        <dbReference type="Proteomes" id="UP000502894"/>
    </source>
</evidence>
<feature type="binding site" evidence="5">
    <location>
        <position position="59"/>
    </location>
    <ligand>
        <name>S-adenosyl-L-methionine</name>
        <dbReference type="ChEBI" id="CHEBI:59789"/>
    </ligand>
</feature>
<dbReference type="EMBL" id="AP022839">
    <property type="protein sequence ID" value="BCA95434.1"/>
    <property type="molecule type" value="Genomic_DNA"/>
</dbReference>
<keyword evidence="4 5" id="KW-0949">S-adenosyl-L-methionine</keyword>
<evidence type="ECO:0000313" key="6">
    <source>
        <dbReference type="EMBL" id="BCA95434.1"/>
    </source>
</evidence>
<comment type="catalytic activity">
    <reaction evidence="5">
        <text>a 3-demethylubiquinol + S-adenosyl-L-methionine = a ubiquinol + S-adenosyl-L-homocysteine + H(+)</text>
        <dbReference type="Rhea" id="RHEA:44380"/>
        <dbReference type="Rhea" id="RHEA-COMP:9566"/>
        <dbReference type="Rhea" id="RHEA-COMP:10914"/>
        <dbReference type="ChEBI" id="CHEBI:15378"/>
        <dbReference type="ChEBI" id="CHEBI:17976"/>
        <dbReference type="ChEBI" id="CHEBI:57856"/>
        <dbReference type="ChEBI" id="CHEBI:59789"/>
        <dbReference type="ChEBI" id="CHEBI:84422"/>
        <dbReference type="EC" id="2.1.1.64"/>
    </reaction>
</comment>
<dbReference type="SUPFAM" id="SSF53335">
    <property type="entry name" value="S-adenosyl-L-methionine-dependent methyltransferases"/>
    <property type="match status" value="1"/>
</dbReference>
<keyword evidence="6" id="KW-0830">Ubiquinone</keyword>
<feature type="binding site" evidence="5">
    <location>
        <position position="80"/>
    </location>
    <ligand>
        <name>S-adenosyl-L-methionine</name>
        <dbReference type="ChEBI" id="CHEBI:59789"/>
    </ligand>
</feature>
<dbReference type="CDD" id="cd02440">
    <property type="entry name" value="AdoMet_MTases"/>
    <property type="match status" value="1"/>
</dbReference>
<keyword evidence="2 5" id="KW-0808">Transferase</keyword>
<proteinExistence type="inferred from homology"/>
<feature type="binding site" evidence="5">
    <location>
        <position position="40"/>
    </location>
    <ligand>
        <name>S-adenosyl-L-methionine</name>
        <dbReference type="ChEBI" id="CHEBI:59789"/>
    </ligand>
</feature>
<comment type="catalytic activity">
    <reaction evidence="5">
        <text>a 3-(all-trans-polyprenyl)benzene-1,2-diol + S-adenosyl-L-methionine = a 2-methoxy-6-(all-trans-polyprenyl)phenol + S-adenosyl-L-homocysteine + H(+)</text>
        <dbReference type="Rhea" id="RHEA:31411"/>
        <dbReference type="Rhea" id="RHEA-COMP:9550"/>
        <dbReference type="Rhea" id="RHEA-COMP:9551"/>
        <dbReference type="ChEBI" id="CHEBI:15378"/>
        <dbReference type="ChEBI" id="CHEBI:57856"/>
        <dbReference type="ChEBI" id="CHEBI:59789"/>
        <dbReference type="ChEBI" id="CHEBI:62729"/>
        <dbReference type="ChEBI" id="CHEBI:62731"/>
        <dbReference type="EC" id="2.1.1.222"/>
    </reaction>
</comment>
<keyword evidence="1 5" id="KW-0489">Methyltransferase</keyword>
<gene>
    <name evidence="5 6" type="primary">ubiG</name>
    <name evidence="6" type="ORF">TUM19329_17950</name>
</gene>
<dbReference type="PANTHER" id="PTHR43464">
    <property type="entry name" value="METHYLTRANSFERASE"/>
    <property type="match status" value="1"/>
</dbReference>